<comment type="caution">
    <text evidence="9">The sequence shown here is derived from an EMBL/GenBank/DDBJ whole genome shotgun (WGS) entry which is preliminary data.</text>
</comment>
<evidence type="ECO:0000256" key="4">
    <source>
        <dbReference type="ARBA" id="ARBA00022801"/>
    </source>
</evidence>
<name>A0A560KGI8_9PROT</name>
<dbReference type="Proteomes" id="UP000320516">
    <property type="component" value="Unassembled WGS sequence"/>
</dbReference>
<dbReference type="SUPFAM" id="SSF53474">
    <property type="entry name" value="alpha/beta-Hydrolases"/>
    <property type="match status" value="1"/>
</dbReference>
<evidence type="ECO:0000256" key="3">
    <source>
        <dbReference type="ARBA" id="ARBA00022487"/>
    </source>
</evidence>
<feature type="active site" description="Charge relay system" evidence="7">
    <location>
        <position position="149"/>
    </location>
</feature>
<dbReference type="EC" id="3.1.2.12" evidence="2 6"/>
<dbReference type="Gene3D" id="3.40.50.1820">
    <property type="entry name" value="alpha/beta hydrolase"/>
    <property type="match status" value="1"/>
</dbReference>
<dbReference type="RefSeq" id="WP_145608200.1">
    <property type="nucleotide sequence ID" value="NZ_JARPAF010000004.1"/>
</dbReference>
<dbReference type="Pfam" id="PF00756">
    <property type="entry name" value="Esterase"/>
    <property type="match status" value="1"/>
</dbReference>
<dbReference type="GO" id="GO:0005829">
    <property type="term" value="C:cytosol"/>
    <property type="evidence" value="ECO:0007669"/>
    <property type="project" value="TreeGrafter"/>
</dbReference>
<comment type="function">
    <text evidence="8">Serine hydrolase involved in the detoxification of formaldehyde.</text>
</comment>
<accession>A0A560KGI8</accession>
<protein>
    <recommendedName>
        <fullName evidence="2 6">S-formylglutathione hydrolase</fullName>
        <ecNumber evidence="2 6">3.1.2.12</ecNumber>
    </recommendedName>
</protein>
<organism evidence="9 10">
    <name type="scientific">Nitrospirillum amazonense</name>
    <dbReference type="NCBI Taxonomy" id="28077"/>
    <lineage>
        <taxon>Bacteria</taxon>
        <taxon>Pseudomonadati</taxon>
        <taxon>Pseudomonadota</taxon>
        <taxon>Alphaproteobacteria</taxon>
        <taxon>Rhodospirillales</taxon>
        <taxon>Azospirillaceae</taxon>
        <taxon>Nitrospirillum</taxon>
    </lineage>
</organism>
<evidence type="ECO:0000256" key="7">
    <source>
        <dbReference type="PIRSR" id="PIRSR614186-1"/>
    </source>
</evidence>
<keyword evidence="4 8" id="KW-0378">Hydrolase</keyword>
<reference evidence="9 10" key="1">
    <citation type="submission" date="2019-06" db="EMBL/GenBank/DDBJ databases">
        <title>Genomic Encyclopedia of Type Strains, Phase IV (KMG-V): Genome sequencing to study the core and pangenomes of soil and plant-associated prokaryotes.</title>
        <authorList>
            <person name="Whitman W."/>
        </authorList>
    </citation>
    <scope>NUCLEOTIDE SEQUENCE [LARGE SCALE GENOMIC DNA]</scope>
    <source>
        <strain evidence="9 10">BR 12005</strain>
    </source>
</reference>
<keyword evidence="3 8" id="KW-0719">Serine esterase</keyword>
<comment type="similarity">
    <text evidence="1 8">Belongs to the esterase D family.</text>
</comment>
<evidence type="ECO:0000256" key="6">
    <source>
        <dbReference type="NCBIfam" id="TIGR02821"/>
    </source>
</evidence>
<dbReference type="InterPro" id="IPR014186">
    <property type="entry name" value="S-formylglutathione_hydrol"/>
</dbReference>
<dbReference type="PANTHER" id="PTHR10061:SF0">
    <property type="entry name" value="S-FORMYLGLUTATHIONE HYDROLASE"/>
    <property type="match status" value="1"/>
</dbReference>
<dbReference type="GO" id="GO:0052689">
    <property type="term" value="F:carboxylic ester hydrolase activity"/>
    <property type="evidence" value="ECO:0007669"/>
    <property type="project" value="UniProtKB-KW"/>
</dbReference>
<evidence type="ECO:0000313" key="10">
    <source>
        <dbReference type="Proteomes" id="UP000320516"/>
    </source>
</evidence>
<dbReference type="GO" id="GO:0046294">
    <property type="term" value="P:formaldehyde catabolic process"/>
    <property type="evidence" value="ECO:0007669"/>
    <property type="project" value="InterPro"/>
</dbReference>
<evidence type="ECO:0000256" key="5">
    <source>
        <dbReference type="ARBA" id="ARBA00047590"/>
    </source>
</evidence>
<gene>
    <name evidence="9" type="ORF">FBZ87_10138</name>
</gene>
<feature type="active site" description="Charge relay system" evidence="7">
    <location>
        <position position="225"/>
    </location>
</feature>
<evidence type="ECO:0000256" key="1">
    <source>
        <dbReference type="ARBA" id="ARBA00005622"/>
    </source>
</evidence>
<dbReference type="AlphaFoldDB" id="A0A560KGI8"/>
<dbReference type="EMBL" id="VITV01000001">
    <property type="protein sequence ID" value="TWB82337.1"/>
    <property type="molecule type" value="Genomic_DNA"/>
</dbReference>
<evidence type="ECO:0000313" key="9">
    <source>
        <dbReference type="EMBL" id="TWB82337.1"/>
    </source>
</evidence>
<dbReference type="PANTHER" id="PTHR10061">
    <property type="entry name" value="S-FORMYLGLUTATHIONE HYDROLASE"/>
    <property type="match status" value="1"/>
</dbReference>
<dbReference type="NCBIfam" id="TIGR02821">
    <property type="entry name" value="fghA_ester_D"/>
    <property type="match status" value="1"/>
</dbReference>
<evidence type="ECO:0000256" key="2">
    <source>
        <dbReference type="ARBA" id="ARBA00012479"/>
    </source>
</evidence>
<feature type="active site" description="Charge relay system" evidence="7">
    <location>
        <position position="258"/>
    </location>
</feature>
<proteinExistence type="inferred from homology"/>
<evidence type="ECO:0000256" key="8">
    <source>
        <dbReference type="RuleBase" id="RU363068"/>
    </source>
</evidence>
<comment type="catalytic activity">
    <reaction evidence="5 8">
        <text>S-formylglutathione + H2O = formate + glutathione + H(+)</text>
        <dbReference type="Rhea" id="RHEA:14961"/>
        <dbReference type="ChEBI" id="CHEBI:15377"/>
        <dbReference type="ChEBI" id="CHEBI:15378"/>
        <dbReference type="ChEBI" id="CHEBI:15740"/>
        <dbReference type="ChEBI" id="CHEBI:57688"/>
        <dbReference type="ChEBI" id="CHEBI:57925"/>
        <dbReference type="EC" id="3.1.2.12"/>
    </reaction>
</comment>
<sequence>MTLETVSTSRSHGGIQGVYRHASAETGTPMVFSVFLPPQATNGAKLPVLWYLSGLTCTHANVTDKGEFRQAAAELGLVIVCPDTSPRGEGVADDAAWDMGQGAGFYVDATQAPWAPHFRMWSYVTKELPEVVAANFPVDMDRQGITGHSMGGHGALTVALRHPGRFKSVSAFAPIVAPTQVPWGQKALPGYLGDDPAAWRRHDTVALIQDGARLPDLLVDQGTADSFLENQLRPELLRQACADAGIPLTLRLQEGYDHSYFFISTFMRDHLEWHAERLKA</sequence>
<dbReference type="GO" id="GO:0018738">
    <property type="term" value="F:S-formylglutathione hydrolase activity"/>
    <property type="evidence" value="ECO:0007669"/>
    <property type="project" value="UniProtKB-UniRule"/>
</dbReference>
<dbReference type="InterPro" id="IPR000801">
    <property type="entry name" value="Esterase-like"/>
</dbReference>
<dbReference type="InterPro" id="IPR029058">
    <property type="entry name" value="AB_hydrolase_fold"/>
</dbReference>
<dbReference type="FunFam" id="3.40.50.1820:FF:000002">
    <property type="entry name" value="S-formylglutathione hydrolase"/>
    <property type="match status" value="1"/>
</dbReference>